<evidence type="ECO:0000313" key="2">
    <source>
        <dbReference type="EMBL" id="KGF48026.1"/>
    </source>
</evidence>
<proteinExistence type="predicted"/>
<dbReference type="AlphaFoldDB" id="A0A096AMV7"/>
<accession>A0A096AMV7</accession>
<dbReference type="RefSeq" id="WP_036865046.1">
    <property type="nucleotide sequence ID" value="NZ_JRNS01000368.1"/>
</dbReference>
<dbReference type="PROSITE" id="PS51257">
    <property type="entry name" value="PROKAR_LIPOPROTEIN"/>
    <property type="match status" value="1"/>
</dbReference>
<comment type="caution">
    <text evidence="2">The sequence shown here is derived from an EMBL/GenBank/DDBJ whole genome shotgun (WGS) entry which is preliminary data.</text>
</comment>
<gene>
    <name evidence="2" type="ORF">HMPREF0661_07135</name>
</gene>
<dbReference type="EMBL" id="JRNS01000368">
    <property type="protein sequence ID" value="KGF48026.1"/>
    <property type="molecule type" value="Genomic_DNA"/>
</dbReference>
<dbReference type="Proteomes" id="UP000029578">
    <property type="component" value="Unassembled WGS sequence"/>
</dbReference>
<keyword evidence="1" id="KW-0732">Signal</keyword>
<organism evidence="2 3">
    <name type="scientific">Prevotella melaninogenica DNF00666</name>
    <dbReference type="NCBI Taxonomy" id="1401073"/>
    <lineage>
        <taxon>Bacteria</taxon>
        <taxon>Pseudomonadati</taxon>
        <taxon>Bacteroidota</taxon>
        <taxon>Bacteroidia</taxon>
        <taxon>Bacteroidales</taxon>
        <taxon>Prevotellaceae</taxon>
        <taxon>Prevotella</taxon>
    </lineage>
</organism>
<name>A0A096AMV7_9BACT</name>
<protein>
    <recommendedName>
        <fullName evidence="4">DUF4270 domain-containing protein</fullName>
    </recommendedName>
</protein>
<feature type="signal peptide" evidence="1">
    <location>
        <begin position="1"/>
        <end position="20"/>
    </location>
</feature>
<reference evidence="2 3" key="1">
    <citation type="submission" date="2014-07" db="EMBL/GenBank/DDBJ databases">
        <authorList>
            <person name="McCorrison J."/>
            <person name="Sanka R."/>
            <person name="Torralba M."/>
            <person name="Gillis M."/>
            <person name="Haft D.H."/>
            <person name="Methe B."/>
            <person name="Sutton G."/>
            <person name="Nelson K.E."/>
        </authorList>
    </citation>
    <scope>NUCLEOTIDE SEQUENCE [LARGE SCALE GENOMIC DNA]</scope>
    <source>
        <strain evidence="2 3">DNF00666</strain>
    </source>
</reference>
<evidence type="ECO:0008006" key="4">
    <source>
        <dbReference type="Google" id="ProtNLM"/>
    </source>
</evidence>
<sequence>MRRKFIAACMLAACIGMVSCDDTTDTLGGSLIDNGDKLSIKADTFSVASETMVAGSVIARSSTGYLGRMVDPETNTTVTGNLMSQFHVLSNFELPAKDSIMSRDANNEIIADSCDIRLYYSTYYGDSLSQMKLTAYELSKPVEERKTYDSNFDLEAQGYIRPATQGGIAEKRSFTLADYTESDSIRNGRNYNRNIIVRLNKQYKDKSGVTYNNYGTYLLRKYQQNPAAFRNPYRFLHEICPGFYFKVDGGSGSIAHIQIAQLNIYFKNKQNGKVSEISTNFVSTEEVLQLTNFSNDNTKLQQLASESGHTYLKTPAGLFTKLTLPVSDIMAGHTNDSINSAKVVLYRENNSTTSDYQFGIPQNVVMVAADSLQSFFANNRLPDNKTSFLASYNKTTNSYVFNNISGIINLFSRNTSMPAWGKVVIVPVELQIVTQGSGSTQKTIITKVSHDMGLSSTKLLGNTSTGKNIQISIIYGKFNGR</sequence>
<feature type="chain" id="PRO_5001924835" description="DUF4270 domain-containing protein" evidence="1">
    <location>
        <begin position="21"/>
        <end position="481"/>
    </location>
</feature>
<dbReference type="Pfam" id="PF14092">
    <property type="entry name" value="DUF4270"/>
    <property type="match status" value="1"/>
</dbReference>
<evidence type="ECO:0000313" key="3">
    <source>
        <dbReference type="Proteomes" id="UP000029578"/>
    </source>
</evidence>
<dbReference type="InterPro" id="IPR025366">
    <property type="entry name" value="DUF4270"/>
</dbReference>
<evidence type="ECO:0000256" key="1">
    <source>
        <dbReference type="SAM" id="SignalP"/>
    </source>
</evidence>